<feature type="compositionally biased region" description="Basic and acidic residues" evidence="1">
    <location>
        <begin position="131"/>
        <end position="143"/>
    </location>
</feature>
<dbReference type="AlphaFoldDB" id="A0A9P4IRA5"/>
<feature type="signal peptide" evidence="2">
    <location>
        <begin position="1"/>
        <end position="19"/>
    </location>
</feature>
<evidence type="ECO:0000256" key="2">
    <source>
        <dbReference type="SAM" id="SignalP"/>
    </source>
</evidence>
<feature type="region of interest" description="Disordered" evidence="1">
    <location>
        <begin position="21"/>
        <end position="73"/>
    </location>
</feature>
<dbReference type="EMBL" id="ML996093">
    <property type="protein sequence ID" value="KAF2148612.1"/>
    <property type="molecule type" value="Genomic_DNA"/>
</dbReference>
<reference evidence="3" key="1">
    <citation type="journal article" date="2020" name="Stud. Mycol.">
        <title>101 Dothideomycetes genomes: a test case for predicting lifestyles and emergence of pathogens.</title>
        <authorList>
            <person name="Haridas S."/>
            <person name="Albert R."/>
            <person name="Binder M."/>
            <person name="Bloem J."/>
            <person name="Labutti K."/>
            <person name="Salamov A."/>
            <person name="Andreopoulos B."/>
            <person name="Baker S."/>
            <person name="Barry K."/>
            <person name="Bills G."/>
            <person name="Bluhm B."/>
            <person name="Cannon C."/>
            <person name="Castanera R."/>
            <person name="Culley D."/>
            <person name="Daum C."/>
            <person name="Ezra D."/>
            <person name="Gonzalez J."/>
            <person name="Henrissat B."/>
            <person name="Kuo A."/>
            <person name="Liang C."/>
            <person name="Lipzen A."/>
            <person name="Lutzoni F."/>
            <person name="Magnuson J."/>
            <person name="Mondo S."/>
            <person name="Nolan M."/>
            <person name="Ohm R."/>
            <person name="Pangilinan J."/>
            <person name="Park H.-J."/>
            <person name="Ramirez L."/>
            <person name="Alfaro M."/>
            <person name="Sun H."/>
            <person name="Tritt A."/>
            <person name="Yoshinaga Y."/>
            <person name="Zwiers L.-H."/>
            <person name="Turgeon B."/>
            <person name="Goodwin S."/>
            <person name="Spatafora J."/>
            <person name="Crous P."/>
            <person name="Grigoriev I."/>
        </authorList>
    </citation>
    <scope>NUCLEOTIDE SEQUENCE</scope>
    <source>
        <strain evidence="3">CBS 260.36</strain>
    </source>
</reference>
<sequence>MKVTLAAILVAGLSAGVNAGFSSSQSRLDQTNTAGPASNGPLSQAGSKSGDLNASNQQRAEGGMNNGGNFFAGPQTIGPTINYGSGAMNVGTNQGPNVNTSGGQTSNSADLSGANTSSKGPTNQQSAQSKVDAKGNQKSDNKASTDVTIPPPIPARRSLLSRGLGDFRVRPEPLQPRNAEANADAEAEPEAEPETEPEAEAEADAE</sequence>
<keyword evidence="2" id="KW-0732">Signal</keyword>
<feature type="region of interest" description="Disordered" evidence="1">
    <location>
        <begin position="88"/>
        <end position="206"/>
    </location>
</feature>
<dbReference type="Proteomes" id="UP000799439">
    <property type="component" value="Unassembled WGS sequence"/>
</dbReference>
<evidence type="ECO:0000313" key="4">
    <source>
        <dbReference type="Proteomes" id="UP000799439"/>
    </source>
</evidence>
<organism evidence="3 4">
    <name type="scientific">Myriangium duriaei CBS 260.36</name>
    <dbReference type="NCBI Taxonomy" id="1168546"/>
    <lineage>
        <taxon>Eukaryota</taxon>
        <taxon>Fungi</taxon>
        <taxon>Dikarya</taxon>
        <taxon>Ascomycota</taxon>
        <taxon>Pezizomycotina</taxon>
        <taxon>Dothideomycetes</taxon>
        <taxon>Dothideomycetidae</taxon>
        <taxon>Myriangiales</taxon>
        <taxon>Myriangiaceae</taxon>
        <taxon>Myriangium</taxon>
    </lineage>
</organism>
<feature type="chain" id="PRO_5040172731" evidence="2">
    <location>
        <begin position="20"/>
        <end position="206"/>
    </location>
</feature>
<proteinExistence type="predicted"/>
<feature type="compositionally biased region" description="Polar residues" evidence="1">
    <location>
        <begin position="21"/>
        <end position="59"/>
    </location>
</feature>
<evidence type="ECO:0000313" key="3">
    <source>
        <dbReference type="EMBL" id="KAF2148612.1"/>
    </source>
</evidence>
<feature type="compositionally biased region" description="Polar residues" evidence="1">
    <location>
        <begin position="90"/>
        <end position="129"/>
    </location>
</feature>
<gene>
    <name evidence="3" type="ORF">K461DRAFT_66457</name>
</gene>
<feature type="compositionally biased region" description="Acidic residues" evidence="1">
    <location>
        <begin position="183"/>
        <end position="206"/>
    </location>
</feature>
<accession>A0A9P4IRA5</accession>
<name>A0A9P4IRA5_9PEZI</name>
<comment type="caution">
    <text evidence="3">The sequence shown here is derived from an EMBL/GenBank/DDBJ whole genome shotgun (WGS) entry which is preliminary data.</text>
</comment>
<evidence type="ECO:0000256" key="1">
    <source>
        <dbReference type="SAM" id="MobiDB-lite"/>
    </source>
</evidence>
<keyword evidence="4" id="KW-1185">Reference proteome</keyword>
<protein>
    <submittedName>
        <fullName evidence="3">Uncharacterized protein</fullName>
    </submittedName>
</protein>